<comment type="caution">
    <text evidence="1">The sequence shown here is derived from an EMBL/GenBank/DDBJ whole genome shotgun (WGS) entry which is preliminary data.</text>
</comment>
<evidence type="ECO:0000313" key="1">
    <source>
        <dbReference type="EMBL" id="KAJ0171002.1"/>
    </source>
</evidence>
<accession>A0ACC1CHF3</accession>
<protein>
    <submittedName>
        <fullName evidence="1">Uncharacterized protein</fullName>
    </submittedName>
</protein>
<keyword evidence="2" id="KW-1185">Reference proteome</keyword>
<evidence type="ECO:0000313" key="2">
    <source>
        <dbReference type="Proteomes" id="UP000824533"/>
    </source>
</evidence>
<gene>
    <name evidence="1" type="ORF">K1T71_013201</name>
</gene>
<dbReference type="EMBL" id="CM034411">
    <property type="protein sequence ID" value="KAJ0171002.1"/>
    <property type="molecule type" value="Genomic_DNA"/>
</dbReference>
<organism evidence="1 2">
    <name type="scientific">Dendrolimus kikuchii</name>
    <dbReference type="NCBI Taxonomy" id="765133"/>
    <lineage>
        <taxon>Eukaryota</taxon>
        <taxon>Metazoa</taxon>
        <taxon>Ecdysozoa</taxon>
        <taxon>Arthropoda</taxon>
        <taxon>Hexapoda</taxon>
        <taxon>Insecta</taxon>
        <taxon>Pterygota</taxon>
        <taxon>Neoptera</taxon>
        <taxon>Endopterygota</taxon>
        <taxon>Lepidoptera</taxon>
        <taxon>Glossata</taxon>
        <taxon>Ditrysia</taxon>
        <taxon>Bombycoidea</taxon>
        <taxon>Lasiocampidae</taxon>
        <taxon>Dendrolimus</taxon>
    </lineage>
</organism>
<dbReference type="Proteomes" id="UP000824533">
    <property type="component" value="Linkage Group LG25"/>
</dbReference>
<reference evidence="1 2" key="1">
    <citation type="journal article" date="2021" name="Front. Genet.">
        <title>Chromosome-Level Genome Assembly Reveals Significant Gene Expansion in the Toll and IMD Signaling Pathways of Dendrolimus kikuchii.</title>
        <authorList>
            <person name="Zhou J."/>
            <person name="Wu P."/>
            <person name="Xiong Z."/>
            <person name="Liu N."/>
            <person name="Zhao N."/>
            <person name="Ji M."/>
            <person name="Qiu Y."/>
            <person name="Yang B."/>
        </authorList>
    </citation>
    <scope>NUCLEOTIDE SEQUENCE [LARGE SCALE GENOMIC DNA]</scope>
    <source>
        <strain evidence="1">Ann1</strain>
    </source>
</reference>
<name>A0ACC1CHF3_9NEOP</name>
<proteinExistence type="predicted"/>
<sequence length="408" mass="46451">MTLMVILLSTVSYTESAKILAVYPVPSISHQSAFRPLTLELIRRGHEVMVVTTDPIYPEGKTPENLTEIGVHDISYKIWRDIVKKSTGNKNDMAAQVAGIFELVNKVCDAQFETEEIKDIIRNKRNYFDILLIESCVRPPLAFTHIMKVPVIQVSSFGNWIWNYEIAGAPTHPILYPTMTNQRSYNLSLWEKILEVFNIILIKCITYITEETDLEMMRKHFGDDLPNIKELMDNVDMLFLNVHPIWENNRPVPANVVYMGGIHLKPPKELPMSTDEAIAAGVPVIGTPMLADQWFNVENIVKNGIGLKLDIGTITEDALNDAIDKILSNDSYEKNVARLRDLMYDQPQKPLDRAIRWIEHVLRHKSAKHLRSPAANMSMLEYIQIEVITVVCVMALLFVMGNAPKELE</sequence>